<evidence type="ECO:0000256" key="2">
    <source>
        <dbReference type="ARBA" id="ARBA00009121"/>
    </source>
</evidence>
<keyword evidence="9" id="KW-0732">Signal</keyword>
<feature type="signal peptide" evidence="9">
    <location>
        <begin position="1"/>
        <end position="25"/>
    </location>
</feature>
<comment type="catalytic activity">
    <reaction evidence="1">
        <text>Random endo-hydrolysis of N-acetyl-beta-D-glucosaminide (1-&gt;4)-beta-linkages in chitin and chitodextrins.</text>
        <dbReference type="EC" id="3.2.1.14"/>
    </reaction>
</comment>
<dbReference type="Gene3D" id="3.20.20.80">
    <property type="entry name" value="Glycosidases"/>
    <property type="match status" value="1"/>
</dbReference>
<dbReference type="PROSITE" id="PS01095">
    <property type="entry name" value="GH18_1"/>
    <property type="match status" value="1"/>
</dbReference>
<dbReference type="CDD" id="cd12214">
    <property type="entry name" value="ChiA1_BD"/>
    <property type="match status" value="1"/>
</dbReference>
<dbReference type="CDD" id="cd00063">
    <property type="entry name" value="FN3"/>
    <property type="match status" value="3"/>
</dbReference>
<evidence type="ECO:0000256" key="9">
    <source>
        <dbReference type="SAM" id="SignalP"/>
    </source>
</evidence>
<sequence>MKRIILSAFLLCSLIALMLPGAASAQSIPNWAVGVSYSVGSLVMYQGVEYKALQANVSEVGWDPIDAPALWQQVGSGSSCTTIPSTPTGLAASGTTSSGTNLSWSAVTSPTGCSVSYKVLQGATSIAAPTTTSDAVTGLSPSTAYSFTVEATDAAGTSAASPAVNVTTLAGSGGGGGTCGTAWSATAVYTAGMTASLGGQNYVANYWTQNQSPATNSGGAGSGLPWTATGACSSCTTVPIVPTGLVASGTTSSGTNLTWTADTTPTGCTVSYKVLQGGSSIATPTAPSDVVTGLSPSTTYSFTVEATDSAGTSAASSALNVKTSASSCTTKPSAPTGLTASGATSSTANLSWTAVSAPSGCTISYSISGGPSTLTSTTASDIESGLAPSTTYTFTVVATDYAGTSPGTSVNVTTTAPSTLMVGGWFEEWSIYYAGYNIANMQTNGVADKLTHLFYAFSGLTAPTSATAACVIADSYADYQKLGMPQVTGPYSGAGGVYGNFGAIQQLKAAHPNLKAIISIGGANAAAVSAFTSAASTAAGRTALASSCINIFIQGNIASGITAPGLFDGINIDWEFPTPTDTTNFTALLTEFRRQLTALSTTTGKTYQLSFDAPAGPSDANNPGGFDTIDIPGTFAQSDYVTIDGYNYAGDWELATNDASPIYDDAADPLNGTGNTIDATVNYYLAKGVPAYKYTMGFPAYGAGWTGGLNSTNCGEYQNATAVSPVPNANGAGVCSTGNNQSSPAAGCDTLLTNGLATYGTIKNLLSNGYTACYDSTRIATSAFNPTTQTVFSYDDATSIAAKATYIKAHGLGGGYVWAVKDDDANGTIVKALAAGLNP</sequence>
<evidence type="ECO:0000256" key="3">
    <source>
        <dbReference type="ARBA" id="ARBA00012729"/>
    </source>
</evidence>
<dbReference type="InterPro" id="IPR050314">
    <property type="entry name" value="Glycosyl_Hydrlase_18"/>
</dbReference>
<dbReference type="PANTHER" id="PTHR11177:SF317">
    <property type="entry name" value="CHITINASE 12-RELATED"/>
    <property type="match status" value="1"/>
</dbReference>
<dbReference type="PROSITE" id="PS50853">
    <property type="entry name" value="FN3"/>
    <property type="match status" value="3"/>
</dbReference>
<keyword evidence="4 8" id="KW-0378">Hydrolase</keyword>
<dbReference type="Pfam" id="PF00041">
    <property type="entry name" value="fn3"/>
    <property type="match status" value="3"/>
</dbReference>
<dbReference type="SMART" id="SM00495">
    <property type="entry name" value="ChtBD3"/>
    <property type="match status" value="2"/>
</dbReference>
<comment type="caution">
    <text evidence="12">The sequence shown here is derived from an EMBL/GenBank/DDBJ whole genome shotgun (WGS) entry which is preliminary data.</text>
</comment>
<dbReference type="PANTHER" id="PTHR11177">
    <property type="entry name" value="CHITINASE"/>
    <property type="match status" value="1"/>
</dbReference>
<evidence type="ECO:0000259" key="11">
    <source>
        <dbReference type="PROSITE" id="PS51910"/>
    </source>
</evidence>
<gene>
    <name evidence="12" type="ORF">HDF10_003045</name>
</gene>
<dbReference type="GO" id="GO:0030246">
    <property type="term" value="F:carbohydrate binding"/>
    <property type="evidence" value="ECO:0007669"/>
    <property type="project" value="InterPro"/>
</dbReference>
<accession>A0A7W8JBZ4</accession>
<evidence type="ECO:0000256" key="8">
    <source>
        <dbReference type="RuleBase" id="RU000489"/>
    </source>
</evidence>
<dbReference type="Pfam" id="PF00704">
    <property type="entry name" value="Glyco_hydro_18"/>
    <property type="match status" value="1"/>
</dbReference>
<keyword evidence="6" id="KW-0119">Carbohydrate metabolism</keyword>
<evidence type="ECO:0000256" key="7">
    <source>
        <dbReference type="ARBA" id="ARBA00023295"/>
    </source>
</evidence>
<dbReference type="GO" id="GO:0008843">
    <property type="term" value="F:endochitinase activity"/>
    <property type="evidence" value="ECO:0007669"/>
    <property type="project" value="UniProtKB-EC"/>
</dbReference>
<dbReference type="GO" id="GO:0005576">
    <property type="term" value="C:extracellular region"/>
    <property type="evidence" value="ECO:0007669"/>
    <property type="project" value="InterPro"/>
</dbReference>
<organism evidence="12 13">
    <name type="scientific">Tunturiibacter lichenicola</name>
    <dbReference type="NCBI Taxonomy" id="2051959"/>
    <lineage>
        <taxon>Bacteria</taxon>
        <taxon>Pseudomonadati</taxon>
        <taxon>Acidobacteriota</taxon>
        <taxon>Terriglobia</taxon>
        <taxon>Terriglobales</taxon>
        <taxon>Acidobacteriaceae</taxon>
        <taxon>Tunturiibacter</taxon>
    </lineage>
</organism>
<dbReference type="GO" id="GO:0008061">
    <property type="term" value="F:chitin binding"/>
    <property type="evidence" value="ECO:0007669"/>
    <property type="project" value="InterPro"/>
</dbReference>
<evidence type="ECO:0000256" key="6">
    <source>
        <dbReference type="ARBA" id="ARBA00023277"/>
    </source>
</evidence>
<evidence type="ECO:0000256" key="4">
    <source>
        <dbReference type="ARBA" id="ARBA00022801"/>
    </source>
</evidence>
<protein>
    <recommendedName>
        <fullName evidence="3">chitinase</fullName>
        <ecNumber evidence="3">3.2.1.14</ecNumber>
    </recommendedName>
</protein>
<dbReference type="InterPro" id="IPR003610">
    <property type="entry name" value="CBM5/12"/>
</dbReference>
<dbReference type="Proteomes" id="UP000569092">
    <property type="component" value="Unassembled WGS sequence"/>
</dbReference>
<dbReference type="PROSITE" id="PS51910">
    <property type="entry name" value="GH18_2"/>
    <property type="match status" value="1"/>
</dbReference>
<dbReference type="Gene3D" id="3.10.50.10">
    <property type="match status" value="1"/>
</dbReference>
<evidence type="ECO:0000313" key="12">
    <source>
        <dbReference type="EMBL" id="MBB5345059.1"/>
    </source>
</evidence>
<dbReference type="SMART" id="SM00636">
    <property type="entry name" value="Glyco_18"/>
    <property type="match status" value="1"/>
</dbReference>
<dbReference type="InterPro" id="IPR001579">
    <property type="entry name" value="Glyco_hydro_18_chit_AS"/>
</dbReference>
<dbReference type="InterPro" id="IPR011583">
    <property type="entry name" value="Chitinase_II/V-like_cat"/>
</dbReference>
<dbReference type="CDD" id="cd12215">
    <property type="entry name" value="ChiC_BD"/>
    <property type="match status" value="1"/>
</dbReference>
<dbReference type="GO" id="GO:0005975">
    <property type="term" value="P:carbohydrate metabolic process"/>
    <property type="evidence" value="ECO:0007669"/>
    <property type="project" value="InterPro"/>
</dbReference>
<proteinExistence type="inferred from homology"/>
<dbReference type="Gene3D" id="2.60.40.10">
    <property type="entry name" value="Immunoglobulins"/>
    <property type="match status" value="3"/>
</dbReference>
<dbReference type="InterPro" id="IPR036573">
    <property type="entry name" value="CBM_sf_5/12"/>
</dbReference>
<reference evidence="12 13" key="1">
    <citation type="submission" date="2020-08" db="EMBL/GenBank/DDBJ databases">
        <title>Genomic Encyclopedia of Type Strains, Phase IV (KMG-V): Genome sequencing to study the core and pangenomes of soil and plant-associated prokaryotes.</title>
        <authorList>
            <person name="Whitman W."/>
        </authorList>
    </citation>
    <scope>NUCLEOTIDE SEQUENCE [LARGE SCALE GENOMIC DNA]</scope>
    <source>
        <strain evidence="12 13">M8US30</strain>
    </source>
</reference>
<evidence type="ECO:0000313" key="13">
    <source>
        <dbReference type="Proteomes" id="UP000569092"/>
    </source>
</evidence>
<dbReference type="SMART" id="SM00060">
    <property type="entry name" value="FN3"/>
    <property type="match status" value="3"/>
</dbReference>
<comment type="similarity">
    <text evidence="2">Belongs to the glycosyl hydrolase 18 family. Chitinase class II subfamily.</text>
</comment>
<dbReference type="EMBL" id="JACHDZ010000004">
    <property type="protein sequence ID" value="MBB5345059.1"/>
    <property type="molecule type" value="Genomic_DNA"/>
</dbReference>
<dbReference type="Pfam" id="PF02839">
    <property type="entry name" value="CBM_5_12"/>
    <property type="match status" value="1"/>
</dbReference>
<dbReference type="AlphaFoldDB" id="A0A7W8JBZ4"/>
<dbReference type="SUPFAM" id="SSF49265">
    <property type="entry name" value="Fibronectin type III"/>
    <property type="match status" value="2"/>
</dbReference>
<dbReference type="InterPro" id="IPR013783">
    <property type="entry name" value="Ig-like_fold"/>
</dbReference>
<keyword evidence="7 8" id="KW-0326">Glycosidase</keyword>
<feature type="domain" description="Fibronectin type-III" evidence="10">
    <location>
        <begin position="86"/>
        <end position="171"/>
    </location>
</feature>
<evidence type="ECO:0000256" key="5">
    <source>
        <dbReference type="ARBA" id="ARBA00023024"/>
    </source>
</evidence>
<dbReference type="Gene3D" id="2.10.10.20">
    <property type="entry name" value="Carbohydrate-binding module superfamily 5/12"/>
    <property type="match status" value="2"/>
</dbReference>
<evidence type="ECO:0000259" key="10">
    <source>
        <dbReference type="PROSITE" id="PS50853"/>
    </source>
</evidence>
<keyword evidence="5" id="KW-0146">Chitin degradation</keyword>
<feature type="domain" description="GH18" evidence="11">
    <location>
        <begin position="420"/>
        <end position="839"/>
    </location>
</feature>
<dbReference type="InterPro" id="IPR017853">
    <property type="entry name" value="GH"/>
</dbReference>
<dbReference type="InterPro" id="IPR001223">
    <property type="entry name" value="Glyco_hydro18_cat"/>
</dbReference>
<keyword evidence="5" id="KW-0624">Polysaccharide degradation</keyword>
<feature type="domain" description="Fibronectin type-III" evidence="10">
    <location>
        <begin position="334"/>
        <end position="418"/>
    </location>
</feature>
<dbReference type="SUPFAM" id="SSF51445">
    <property type="entry name" value="(Trans)glycosidases"/>
    <property type="match status" value="1"/>
</dbReference>
<dbReference type="InterPro" id="IPR029070">
    <property type="entry name" value="Chitinase_insertion_sf"/>
</dbReference>
<feature type="chain" id="PRO_5031228770" description="chitinase" evidence="9">
    <location>
        <begin position="26"/>
        <end position="839"/>
    </location>
</feature>
<name>A0A7W8JBZ4_9BACT</name>
<feature type="domain" description="Fibronectin type-III" evidence="10">
    <location>
        <begin position="241"/>
        <end position="326"/>
    </location>
</feature>
<dbReference type="SUPFAM" id="SSF51055">
    <property type="entry name" value="Carbohydrate binding domain"/>
    <property type="match status" value="2"/>
</dbReference>
<dbReference type="EC" id="3.2.1.14" evidence="3"/>
<dbReference type="InterPro" id="IPR003961">
    <property type="entry name" value="FN3_dom"/>
</dbReference>
<dbReference type="InterPro" id="IPR036116">
    <property type="entry name" value="FN3_sf"/>
</dbReference>
<dbReference type="GO" id="GO:0006032">
    <property type="term" value="P:chitin catabolic process"/>
    <property type="evidence" value="ECO:0007669"/>
    <property type="project" value="UniProtKB-KW"/>
</dbReference>
<evidence type="ECO:0000256" key="1">
    <source>
        <dbReference type="ARBA" id="ARBA00000822"/>
    </source>
</evidence>